<dbReference type="Proteomes" id="UP000244336">
    <property type="component" value="Chromosome 2"/>
</dbReference>
<sequence length="53" mass="6107">MHNQHLYRNLGIWLSVAGTKTAEIWFTWLHFVNNRLSGIGSRVRCLVGLLEPT</sequence>
<name>A0A2T7EPK7_9POAL</name>
<reference evidence="1 2" key="1">
    <citation type="submission" date="2018-04" db="EMBL/GenBank/DDBJ databases">
        <title>WGS assembly of Panicum hallii var. hallii HAL2.</title>
        <authorList>
            <person name="Lovell J."/>
            <person name="Jenkins J."/>
            <person name="Lowry D."/>
            <person name="Mamidi S."/>
            <person name="Sreedasyam A."/>
            <person name="Weng X."/>
            <person name="Barry K."/>
            <person name="Bonette J."/>
            <person name="Campitelli B."/>
            <person name="Daum C."/>
            <person name="Gordon S."/>
            <person name="Gould B."/>
            <person name="Lipzen A."/>
            <person name="MacQueen A."/>
            <person name="Palacio-Mejia J."/>
            <person name="Plott C."/>
            <person name="Shakirov E."/>
            <person name="Shu S."/>
            <person name="Yoshinaga Y."/>
            <person name="Zane M."/>
            <person name="Rokhsar D."/>
            <person name="Grimwood J."/>
            <person name="Schmutz J."/>
            <person name="Juenger T."/>
        </authorList>
    </citation>
    <scope>NUCLEOTIDE SEQUENCE [LARGE SCALE GENOMIC DNA]</scope>
    <source>
        <strain evidence="2">cv. HAL2</strain>
    </source>
</reference>
<dbReference type="AlphaFoldDB" id="A0A2T7EPK7"/>
<protein>
    <submittedName>
        <fullName evidence="1">Uncharacterized protein</fullName>
    </submittedName>
</protein>
<keyword evidence="2" id="KW-1185">Reference proteome</keyword>
<dbReference type="EMBL" id="CM009750">
    <property type="protein sequence ID" value="PUZ69763.1"/>
    <property type="molecule type" value="Genomic_DNA"/>
</dbReference>
<dbReference type="Gramene" id="PUZ69763">
    <property type="protein sequence ID" value="PUZ69763"/>
    <property type="gene ID" value="GQ55_2G137200"/>
</dbReference>
<proteinExistence type="predicted"/>
<gene>
    <name evidence="1" type="ORF">GQ55_2G137200</name>
</gene>
<evidence type="ECO:0000313" key="2">
    <source>
        <dbReference type="Proteomes" id="UP000244336"/>
    </source>
</evidence>
<organism evidence="1 2">
    <name type="scientific">Panicum hallii var. hallii</name>
    <dbReference type="NCBI Taxonomy" id="1504633"/>
    <lineage>
        <taxon>Eukaryota</taxon>
        <taxon>Viridiplantae</taxon>
        <taxon>Streptophyta</taxon>
        <taxon>Embryophyta</taxon>
        <taxon>Tracheophyta</taxon>
        <taxon>Spermatophyta</taxon>
        <taxon>Magnoliopsida</taxon>
        <taxon>Liliopsida</taxon>
        <taxon>Poales</taxon>
        <taxon>Poaceae</taxon>
        <taxon>PACMAD clade</taxon>
        <taxon>Panicoideae</taxon>
        <taxon>Panicodae</taxon>
        <taxon>Paniceae</taxon>
        <taxon>Panicinae</taxon>
        <taxon>Panicum</taxon>
        <taxon>Panicum sect. Panicum</taxon>
    </lineage>
</organism>
<evidence type="ECO:0000313" key="1">
    <source>
        <dbReference type="EMBL" id="PUZ69763.1"/>
    </source>
</evidence>
<accession>A0A2T7EPK7</accession>